<dbReference type="GeneID" id="15804830"/>
<keyword evidence="2" id="KW-1185">Reference proteome</keyword>
<accession>L0AZV1</accession>
<organism evidence="1 2">
    <name type="scientific">Theileria equi strain WA</name>
    <dbReference type="NCBI Taxonomy" id="1537102"/>
    <lineage>
        <taxon>Eukaryota</taxon>
        <taxon>Sar</taxon>
        <taxon>Alveolata</taxon>
        <taxon>Apicomplexa</taxon>
        <taxon>Aconoidasida</taxon>
        <taxon>Piroplasmida</taxon>
        <taxon>Theileriidae</taxon>
        <taxon>Theileria</taxon>
    </lineage>
</organism>
<dbReference type="EMBL" id="CP001670">
    <property type="protein sequence ID" value="AFZ81137.1"/>
    <property type="molecule type" value="Genomic_DNA"/>
</dbReference>
<proteinExistence type="predicted"/>
<dbReference type="RefSeq" id="XP_004830803.1">
    <property type="nucleotide sequence ID" value="XM_004830746.1"/>
</dbReference>
<sequence>MLKYFVKPSSALVSQRIHLVPKMTPLSLIETIEDISSWKDKTSEPTVTLFTHCLSHALSLLPELRTLGVVRILFAYSKSGIHMDDFVPCIAKFLLHECKRGRIYESFYTSCTVNDLLLLYKGFETNHHYDSELHNKLVDCIIDQKMHMTTSDVCLFLKSHSNYIIAYEKESKAFEPLLYPEFAKELTLRLSQTYQECLPEELTHFLGWLVSMNKYYHIPSDLVDRLCIVFNAISTSTIRFNAEQLLSMVQSSCKLSNSLYEDEFKNFKTIITGLITAMLQEIERRNDVLNFTISLETLYLLNDINYYNFNTMQSIIYTVVNNPKLESHTDRVQNIIESCKDVMETKPMSVKSTYFDDSTLLLCDPEDRVKISEILTRLEKFKQKGGIILKDNTI</sequence>
<dbReference type="OrthoDB" id="361406at2759"/>
<protein>
    <submittedName>
        <fullName evidence="1">Uncharacterized protein</fullName>
    </submittedName>
</protein>
<evidence type="ECO:0000313" key="1">
    <source>
        <dbReference type="EMBL" id="AFZ81137.1"/>
    </source>
</evidence>
<dbReference type="AlphaFoldDB" id="L0AZV1"/>
<evidence type="ECO:0000313" key="2">
    <source>
        <dbReference type="Proteomes" id="UP000031512"/>
    </source>
</evidence>
<name>L0AZV1_THEEQ</name>
<dbReference type="Proteomes" id="UP000031512">
    <property type="component" value="Chromosome 3"/>
</dbReference>
<gene>
    <name evidence="1" type="ORF">BEWA_005450</name>
</gene>
<dbReference type="eggNOG" id="ENOG502QWWN">
    <property type="taxonomic scope" value="Eukaryota"/>
</dbReference>
<dbReference type="VEuPathDB" id="PiroplasmaDB:BEWA_005450"/>
<dbReference type="KEGG" id="beq:BEWA_005450"/>
<reference evidence="1 2" key="1">
    <citation type="journal article" date="2012" name="BMC Genomics">
        <title>Comparative genomic analysis and phylogenetic position of Theileria equi.</title>
        <authorList>
            <person name="Kappmeyer L.S."/>
            <person name="Thiagarajan M."/>
            <person name="Herndon D.R."/>
            <person name="Ramsay J.D."/>
            <person name="Caler E."/>
            <person name="Djikeng A."/>
            <person name="Gillespie J.J."/>
            <person name="Lau A.O."/>
            <person name="Roalson E.H."/>
            <person name="Silva J.C."/>
            <person name="Silva M.G."/>
            <person name="Suarez C.E."/>
            <person name="Ueti M.W."/>
            <person name="Nene V.M."/>
            <person name="Mealey R.H."/>
            <person name="Knowles D.P."/>
            <person name="Brayton K.A."/>
        </authorList>
    </citation>
    <scope>NUCLEOTIDE SEQUENCE [LARGE SCALE GENOMIC DNA]</scope>
    <source>
        <strain evidence="1 2">WA</strain>
    </source>
</reference>